<dbReference type="AlphaFoldDB" id="A0AAN9B4Z1"/>
<dbReference type="EMBL" id="JBAMIC010000012">
    <property type="protein sequence ID" value="KAK7099022.1"/>
    <property type="molecule type" value="Genomic_DNA"/>
</dbReference>
<evidence type="ECO:0000256" key="1">
    <source>
        <dbReference type="SAM" id="MobiDB-lite"/>
    </source>
</evidence>
<feature type="compositionally biased region" description="Acidic residues" evidence="1">
    <location>
        <begin position="37"/>
        <end position="47"/>
    </location>
</feature>
<accession>A0AAN9B4Z1</accession>
<keyword evidence="3" id="KW-1185">Reference proteome</keyword>
<gene>
    <name evidence="2" type="ORF">V1264_003223</name>
</gene>
<evidence type="ECO:0000313" key="3">
    <source>
        <dbReference type="Proteomes" id="UP001374579"/>
    </source>
</evidence>
<feature type="region of interest" description="Disordered" evidence="1">
    <location>
        <begin position="32"/>
        <end position="53"/>
    </location>
</feature>
<comment type="caution">
    <text evidence="2">The sequence shown here is derived from an EMBL/GenBank/DDBJ whole genome shotgun (WGS) entry which is preliminary data.</text>
</comment>
<organism evidence="2 3">
    <name type="scientific">Littorina saxatilis</name>
    <dbReference type="NCBI Taxonomy" id="31220"/>
    <lineage>
        <taxon>Eukaryota</taxon>
        <taxon>Metazoa</taxon>
        <taxon>Spiralia</taxon>
        <taxon>Lophotrochozoa</taxon>
        <taxon>Mollusca</taxon>
        <taxon>Gastropoda</taxon>
        <taxon>Caenogastropoda</taxon>
        <taxon>Littorinimorpha</taxon>
        <taxon>Littorinoidea</taxon>
        <taxon>Littorinidae</taxon>
        <taxon>Littorina</taxon>
    </lineage>
</organism>
<reference evidence="2 3" key="1">
    <citation type="submission" date="2024-02" db="EMBL/GenBank/DDBJ databases">
        <title>Chromosome-scale genome assembly of the rough periwinkle Littorina saxatilis.</title>
        <authorList>
            <person name="De Jode A."/>
            <person name="Faria R."/>
            <person name="Formenti G."/>
            <person name="Sims Y."/>
            <person name="Smith T.P."/>
            <person name="Tracey A."/>
            <person name="Wood J.M.D."/>
            <person name="Zagrodzka Z.B."/>
            <person name="Johannesson K."/>
            <person name="Butlin R.K."/>
            <person name="Leder E.H."/>
        </authorList>
    </citation>
    <scope>NUCLEOTIDE SEQUENCE [LARGE SCALE GENOMIC DNA]</scope>
    <source>
        <strain evidence="2">Snail1</strain>
        <tissue evidence="2">Muscle</tissue>
    </source>
</reference>
<protein>
    <submittedName>
        <fullName evidence="2">Uncharacterized protein</fullName>
    </submittedName>
</protein>
<name>A0AAN9B4Z1_9CAEN</name>
<proteinExistence type="predicted"/>
<dbReference type="Proteomes" id="UP001374579">
    <property type="component" value="Unassembled WGS sequence"/>
</dbReference>
<sequence>MPPPRRYTVNDVLDILEENNTFQRADVFIEPPPVDMLTDEDSGDEEERPTVENLNGRQLSASATATIILPDGRQTIGEENQTIYTEEEAAIARCPEEG</sequence>
<evidence type="ECO:0000313" key="2">
    <source>
        <dbReference type="EMBL" id="KAK7099022.1"/>
    </source>
</evidence>